<dbReference type="RefSeq" id="WP_128386384.1">
    <property type="nucleotide sequence ID" value="NZ_CP035037.1"/>
</dbReference>
<keyword evidence="3" id="KW-1185">Reference proteome</keyword>
<evidence type="ECO:0000313" key="2">
    <source>
        <dbReference type="EMBL" id="QAB17135.1"/>
    </source>
</evidence>
<proteinExistence type="predicted"/>
<gene>
    <name evidence="2" type="ORF">Leucomu_03640</name>
</gene>
<feature type="region of interest" description="Disordered" evidence="1">
    <location>
        <begin position="1"/>
        <end position="38"/>
    </location>
</feature>
<protein>
    <recommendedName>
        <fullName evidence="4">Transcriptional regulator</fullName>
    </recommendedName>
</protein>
<dbReference type="Proteomes" id="UP000285768">
    <property type="component" value="Chromosome"/>
</dbReference>
<evidence type="ECO:0000313" key="3">
    <source>
        <dbReference type="Proteomes" id="UP000285768"/>
    </source>
</evidence>
<evidence type="ECO:0000256" key="1">
    <source>
        <dbReference type="SAM" id="MobiDB-lite"/>
    </source>
</evidence>
<name>A0ABX5QDJ5_9MICO</name>
<dbReference type="EMBL" id="CP035037">
    <property type="protein sequence ID" value="QAB17135.1"/>
    <property type="molecule type" value="Genomic_DNA"/>
</dbReference>
<sequence length="61" mass="6874">MLTLANTERKQQHKVKPRKPPEGVRDRERRAADAASHAATFWEQDKAFQEAKAAGATWGDL</sequence>
<reference evidence="2 3" key="1">
    <citation type="submission" date="2019-01" db="EMBL/GenBank/DDBJ databases">
        <title>Leucobacter muris sp. nov. isolated from the nose of a laboratory mouse.</title>
        <authorList>
            <person name="Benga L."/>
            <person name="Sproeer C."/>
            <person name="Schumann P."/>
            <person name="Verbarg S."/>
            <person name="Bunk B."/>
            <person name="Engelhardt E."/>
            <person name="Benten P.M."/>
            <person name="Sager M."/>
        </authorList>
    </citation>
    <scope>NUCLEOTIDE SEQUENCE [LARGE SCALE GENOMIC DNA]</scope>
    <source>
        <strain evidence="2 3">DSM 101948</strain>
    </source>
</reference>
<organism evidence="2 3">
    <name type="scientific">Leucobacter muris</name>
    <dbReference type="NCBI Taxonomy" id="1935379"/>
    <lineage>
        <taxon>Bacteria</taxon>
        <taxon>Bacillati</taxon>
        <taxon>Actinomycetota</taxon>
        <taxon>Actinomycetes</taxon>
        <taxon>Micrococcales</taxon>
        <taxon>Microbacteriaceae</taxon>
        <taxon>Leucobacter</taxon>
    </lineage>
</organism>
<accession>A0ABX5QDJ5</accession>
<evidence type="ECO:0008006" key="4">
    <source>
        <dbReference type="Google" id="ProtNLM"/>
    </source>
</evidence>
<feature type="compositionally biased region" description="Basic and acidic residues" evidence="1">
    <location>
        <begin position="19"/>
        <end position="32"/>
    </location>
</feature>